<dbReference type="STRING" id="519424.AZF04_00595"/>
<evidence type="ECO:0000313" key="1">
    <source>
        <dbReference type="EMBL" id="KYG34865.1"/>
    </source>
</evidence>
<reference evidence="1" key="1">
    <citation type="submission" date="2016-02" db="EMBL/GenBank/DDBJ databases">
        <title>Genome sequence of Bacillus trypoxylicola KCTC 13244(T).</title>
        <authorList>
            <person name="Jeong H."/>
            <person name="Park S.-H."/>
            <person name="Choi S.-K."/>
        </authorList>
    </citation>
    <scope>NUCLEOTIDE SEQUENCE [LARGE SCALE GENOMIC DNA]</scope>
    <source>
        <strain evidence="1">KCTC 13244</strain>
    </source>
</reference>
<dbReference type="AlphaFoldDB" id="A0A162F643"/>
<evidence type="ECO:0000313" key="2">
    <source>
        <dbReference type="Proteomes" id="UP000075806"/>
    </source>
</evidence>
<sequence length="68" mass="7529">MAKAKKKIQTKSTPNEKYQHTLKHVTSDTCIICKQKCKKGIEYIEKMSVPGSIGKGVPCHLTKGKGIK</sequence>
<gene>
    <name evidence="1" type="ORF">AZF04_00595</name>
</gene>
<dbReference type="Proteomes" id="UP000075806">
    <property type="component" value="Unassembled WGS sequence"/>
</dbReference>
<comment type="caution">
    <text evidence="1">The sequence shown here is derived from an EMBL/GenBank/DDBJ whole genome shotgun (WGS) entry which is preliminary data.</text>
</comment>
<dbReference type="EMBL" id="LTAO01000001">
    <property type="protein sequence ID" value="KYG34865.1"/>
    <property type="molecule type" value="Genomic_DNA"/>
</dbReference>
<protein>
    <submittedName>
        <fullName evidence="1">Uncharacterized protein</fullName>
    </submittedName>
</protein>
<name>A0A162F643_9BACI</name>
<organism evidence="1 2">
    <name type="scientific">Alkalihalobacillus trypoxylicola</name>
    <dbReference type="NCBI Taxonomy" id="519424"/>
    <lineage>
        <taxon>Bacteria</taxon>
        <taxon>Bacillati</taxon>
        <taxon>Bacillota</taxon>
        <taxon>Bacilli</taxon>
        <taxon>Bacillales</taxon>
        <taxon>Bacillaceae</taxon>
        <taxon>Alkalihalobacillus</taxon>
    </lineage>
</organism>
<dbReference type="RefSeq" id="WP_045488559.1">
    <property type="nucleotide sequence ID" value="NZ_LTAO01000001.1"/>
</dbReference>
<proteinExistence type="predicted"/>
<accession>A0A162F643</accession>
<keyword evidence="2" id="KW-1185">Reference proteome</keyword>